<feature type="compositionally biased region" description="Basic residues" evidence="5">
    <location>
        <begin position="340"/>
        <end position="353"/>
    </location>
</feature>
<accession>R1GK46</accession>
<dbReference type="PANTHER" id="PTHR32035">
    <property type="entry name" value="AURORA KINASE A-INTERACTING PROTEIN"/>
    <property type="match status" value="1"/>
</dbReference>
<evidence type="ECO:0000256" key="5">
    <source>
        <dbReference type="SAM" id="MobiDB-lite"/>
    </source>
</evidence>
<dbReference type="eggNOG" id="ENOG502S2R6">
    <property type="taxonomic scope" value="Eukaryota"/>
</dbReference>
<keyword evidence="2" id="KW-0496">Mitochondrion</keyword>
<feature type="compositionally biased region" description="Low complexity" evidence="5">
    <location>
        <begin position="239"/>
        <end position="253"/>
    </location>
</feature>
<feature type="region of interest" description="Disordered" evidence="5">
    <location>
        <begin position="331"/>
        <end position="353"/>
    </location>
</feature>
<dbReference type="OMA" id="PSTHHMS"/>
<sequence length="371" mass="40617">MFSTSLGRVARTTCALPASSSAISSRPLGALAAANHLLVRRTQRRNSSTSCPPDNSRGPGTSQTSTASSSSKTSEKKSTPRGKSKKLAQQQMNVPSVPSTSYLQETDVALSSFFSVHRPISITTSIPVASSETTFGAIFEPRKQSGASKYGDVIYTLGNAVKSLEGGAAQSSEETELREEIMRQSASNDGTVHHLDGPAPARQVSLNELLSQMRPFNAPPPPVSFDQSQQQSASKSGPAEAQKAEAQQTQLQKPQKKVWKATLTVTESTDATGRKTFSATTSPAIRMPTRSEGAIEDPLYDEGITIRQPFLERMEIREQGWRKFIRDRSRNQGGAMHALSVKRQRKLKMKKHKYKKLMKRTRNLRRKLGQA</sequence>
<dbReference type="KEGG" id="npa:UCRNP2_4545"/>
<evidence type="ECO:0000256" key="2">
    <source>
        <dbReference type="ARBA" id="ARBA00023128"/>
    </source>
</evidence>
<feature type="compositionally biased region" description="Low complexity" evidence="5">
    <location>
        <begin position="61"/>
        <end position="72"/>
    </location>
</feature>
<evidence type="ECO:0000313" key="7">
    <source>
        <dbReference type="EMBL" id="EOD48701.1"/>
    </source>
</evidence>
<gene>
    <name evidence="7" type="ORF">UCRNP2_4545</name>
</gene>
<name>R1GK46_BOTPV</name>
<evidence type="ECO:0000313" key="8">
    <source>
        <dbReference type="Proteomes" id="UP000013521"/>
    </source>
</evidence>
<proteinExistence type="inferred from homology"/>
<protein>
    <recommendedName>
        <fullName evidence="4">Small ribosomal subunit protein mS38</fullName>
    </recommendedName>
</protein>
<feature type="domain" description="Ribosomal protein mS38 C-terminal" evidence="6">
    <location>
        <begin position="337"/>
        <end position="370"/>
    </location>
</feature>
<dbReference type="Pfam" id="PF08213">
    <property type="entry name" value="COX24_C"/>
    <property type="match status" value="1"/>
</dbReference>
<dbReference type="EMBL" id="KB916180">
    <property type="protein sequence ID" value="EOD48701.1"/>
    <property type="molecule type" value="Genomic_DNA"/>
</dbReference>
<evidence type="ECO:0000259" key="6">
    <source>
        <dbReference type="SMART" id="SM01155"/>
    </source>
</evidence>
<evidence type="ECO:0000256" key="3">
    <source>
        <dbReference type="ARBA" id="ARBA00035647"/>
    </source>
</evidence>
<dbReference type="SMART" id="SM01155">
    <property type="entry name" value="DUF1713"/>
    <property type="match status" value="1"/>
</dbReference>
<organism evidence="7 8">
    <name type="scientific">Botryosphaeria parva (strain UCR-NP2)</name>
    <name type="common">Grapevine canker fungus</name>
    <name type="synonym">Neofusicoccum parvum</name>
    <dbReference type="NCBI Taxonomy" id="1287680"/>
    <lineage>
        <taxon>Eukaryota</taxon>
        <taxon>Fungi</taxon>
        <taxon>Dikarya</taxon>
        <taxon>Ascomycota</taxon>
        <taxon>Pezizomycotina</taxon>
        <taxon>Dothideomycetes</taxon>
        <taxon>Dothideomycetes incertae sedis</taxon>
        <taxon>Botryosphaeriales</taxon>
        <taxon>Botryosphaeriaceae</taxon>
        <taxon>Neofusicoccum</taxon>
    </lineage>
</organism>
<dbReference type="AlphaFoldDB" id="R1GK46"/>
<dbReference type="PANTHER" id="PTHR32035:SF3">
    <property type="entry name" value="SMALL RIBOSOMAL SUBUNIT PROTEIN MS38"/>
    <property type="match status" value="1"/>
</dbReference>
<dbReference type="STRING" id="1287680.R1GK46"/>
<feature type="compositionally biased region" description="Polar residues" evidence="5">
    <location>
        <begin position="225"/>
        <end position="235"/>
    </location>
</feature>
<comment type="similarity">
    <text evidence="3">Belongs to the mitochondrion-specific ribosomal protein mS38 family.</text>
</comment>
<dbReference type="Proteomes" id="UP000013521">
    <property type="component" value="Unassembled WGS sequence"/>
</dbReference>
<reference evidence="8" key="1">
    <citation type="journal article" date="2013" name="Genome Announc.">
        <title>Draft genome sequence of Neofusicoccum parvum isolate UCR-NP2, a fungal vascular pathogen associated with grapevine cankers.</title>
        <authorList>
            <person name="Blanco-Ulate B."/>
            <person name="Rolshausen P."/>
            <person name="Cantu D."/>
        </authorList>
    </citation>
    <scope>NUCLEOTIDE SEQUENCE [LARGE SCALE GENOMIC DNA]</scope>
    <source>
        <strain evidence="8">UCR-NP2</strain>
    </source>
</reference>
<dbReference type="HOGENOM" id="CLU_035429_0_1_1"/>
<feature type="compositionally biased region" description="Polar residues" evidence="5">
    <location>
        <begin position="87"/>
        <end position="99"/>
    </location>
</feature>
<evidence type="ECO:0000256" key="1">
    <source>
        <dbReference type="ARBA" id="ARBA00004173"/>
    </source>
</evidence>
<dbReference type="InterPro" id="IPR013177">
    <property type="entry name" value="Ribosomal_mS38_C"/>
</dbReference>
<dbReference type="GO" id="GO:0005739">
    <property type="term" value="C:mitochondrion"/>
    <property type="evidence" value="ECO:0007669"/>
    <property type="project" value="UniProtKB-SubCell"/>
</dbReference>
<feature type="region of interest" description="Disordered" evidence="5">
    <location>
        <begin position="40"/>
        <end position="99"/>
    </location>
</feature>
<comment type="subcellular location">
    <subcellularLocation>
        <location evidence="1">Mitochondrion</location>
    </subcellularLocation>
</comment>
<evidence type="ECO:0000256" key="4">
    <source>
        <dbReference type="ARBA" id="ARBA00035682"/>
    </source>
</evidence>
<feature type="region of interest" description="Disordered" evidence="5">
    <location>
        <begin position="213"/>
        <end position="256"/>
    </location>
</feature>
<dbReference type="OrthoDB" id="5364404at2759"/>